<dbReference type="Proteomes" id="UP001519064">
    <property type="component" value="Unassembled WGS sequence"/>
</dbReference>
<dbReference type="InterPro" id="IPR036388">
    <property type="entry name" value="WH-like_DNA-bd_sf"/>
</dbReference>
<evidence type="ECO:0000259" key="1">
    <source>
        <dbReference type="PROSITE" id="PS50995"/>
    </source>
</evidence>
<keyword evidence="3" id="KW-1185">Reference proteome</keyword>
<sequence length="163" mass="17650">MPPADHPRGTAPEEPGPGLDVVHQLRAVTVELDLLAADFARRNGLHPTDLRALIQLLDAARSGTAVTPGRLGAALGLNSAGTTSLIDRLERLGHVRRLRDPHDGRRVLLEVDERATALGRSFFGPLIDHVVGEVETMPPAELAAVRRFLAHVRTGIEEHREQG</sequence>
<dbReference type="Gene3D" id="1.10.10.10">
    <property type="entry name" value="Winged helix-like DNA-binding domain superfamily/Winged helix DNA-binding domain"/>
    <property type="match status" value="1"/>
</dbReference>
<accession>A0ABS3XFZ9</accession>
<reference evidence="2 3" key="1">
    <citation type="submission" date="2020-11" db="EMBL/GenBank/DDBJ databases">
        <title>Streptomyces spirodelae sp. nov., isolated from duckweed.</title>
        <authorList>
            <person name="Saimee Y."/>
            <person name="Duangmal K."/>
        </authorList>
    </citation>
    <scope>NUCLEOTIDE SEQUENCE [LARGE SCALE GENOMIC DNA]</scope>
    <source>
        <strain evidence="2 3">S16-07</strain>
    </source>
</reference>
<organism evidence="2 3">
    <name type="scientific">Streptomyces oryzae</name>
    <dbReference type="NCBI Taxonomy" id="1434886"/>
    <lineage>
        <taxon>Bacteria</taxon>
        <taxon>Bacillati</taxon>
        <taxon>Actinomycetota</taxon>
        <taxon>Actinomycetes</taxon>
        <taxon>Kitasatosporales</taxon>
        <taxon>Streptomycetaceae</taxon>
        <taxon>Streptomyces</taxon>
    </lineage>
</organism>
<protein>
    <submittedName>
        <fullName evidence="2">MarR family transcriptional regulator</fullName>
    </submittedName>
</protein>
<dbReference type="PANTHER" id="PTHR33164">
    <property type="entry name" value="TRANSCRIPTIONAL REGULATOR, MARR FAMILY"/>
    <property type="match status" value="1"/>
</dbReference>
<evidence type="ECO:0000313" key="2">
    <source>
        <dbReference type="EMBL" id="MBO8194315.1"/>
    </source>
</evidence>
<proteinExistence type="predicted"/>
<dbReference type="SMART" id="SM00347">
    <property type="entry name" value="HTH_MARR"/>
    <property type="match status" value="1"/>
</dbReference>
<dbReference type="EMBL" id="JADKMA010000121">
    <property type="protein sequence ID" value="MBO8194315.1"/>
    <property type="molecule type" value="Genomic_DNA"/>
</dbReference>
<comment type="caution">
    <text evidence="2">The sequence shown here is derived from an EMBL/GenBank/DDBJ whole genome shotgun (WGS) entry which is preliminary data.</text>
</comment>
<name>A0ABS3XFZ9_9ACTN</name>
<dbReference type="RefSeq" id="WP_209241419.1">
    <property type="nucleotide sequence ID" value="NZ_JADKMA010000121.1"/>
</dbReference>
<dbReference type="PANTHER" id="PTHR33164:SF106">
    <property type="entry name" value="TRANSCRIPTIONAL REGULATORY PROTEIN"/>
    <property type="match status" value="1"/>
</dbReference>
<dbReference type="PROSITE" id="PS50995">
    <property type="entry name" value="HTH_MARR_2"/>
    <property type="match status" value="1"/>
</dbReference>
<feature type="domain" description="HTH marR-type" evidence="1">
    <location>
        <begin position="18"/>
        <end position="154"/>
    </location>
</feature>
<gene>
    <name evidence="2" type="ORF">ITI46_22010</name>
</gene>
<dbReference type="Pfam" id="PF12802">
    <property type="entry name" value="MarR_2"/>
    <property type="match status" value="1"/>
</dbReference>
<evidence type="ECO:0000313" key="3">
    <source>
        <dbReference type="Proteomes" id="UP001519064"/>
    </source>
</evidence>
<dbReference type="InterPro" id="IPR000835">
    <property type="entry name" value="HTH_MarR-typ"/>
</dbReference>
<dbReference type="InterPro" id="IPR039422">
    <property type="entry name" value="MarR/SlyA-like"/>
</dbReference>
<dbReference type="SUPFAM" id="SSF46785">
    <property type="entry name" value="Winged helix' DNA-binding domain"/>
    <property type="match status" value="1"/>
</dbReference>
<dbReference type="InterPro" id="IPR036390">
    <property type="entry name" value="WH_DNA-bd_sf"/>
</dbReference>